<reference evidence="1" key="1">
    <citation type="journal article" date="2011" name="J. Bacteriol.">
        <title>Genome Sequence of an Erwinia amylovora Strain with Pathogenicity Restricted to Rubus Plants.</title>
        <authorList>
            <person name="Powney R."/>
            <person name="Smits T.H."/>
            <person name="Sawbridge T."/>
            <person name="Frey B."/>
            <person name="Blom J."/>
            <person name="Frey J.E."/>
            <person name="Plummer K.M."/>
            <person name="Beer S.V."/>
            <person name="Luck J."/>
            <person name="Duffy B."/>
            <person name="Rodoni B."/>
        </authorList>
    </citation>
    <scope>NUCLEOTIDE SEQUENCE</scope>
    <source>
        <strain evidence="1">ATCC BAA-2158</strain>
    </source>
</reference>
<accession>E5B5M6</accession>
<proteinExistence type="predicted"/>
<organism evidence="1">
    <name type="scientific">Erwinia amylovora ATCC BAA-2158</name>
    <dbReference type="NCBI Taxonomy" id="889211"/>
    <lineage>
        <taxon>Bacteria</taxon>
        <taxon>Pseudomonadati</taxon>
        <taxon>Pseudomonadota</taxon>
        <taxon>Gammaproteobacteria</taxon>
        <taxon>Enterobacterales</taxon>
        <taxon>Erwiniaceae</taxon>
        <taxon>Erwinia</taxon>
    </lineage>
</organism>
<dbReference type="EMBL" id="FR719191">
    <property type="protein sequence ID" value="CBX81122.1"/>
    <property type="molecule type" value="Genomic_DNA"/>
</dbReference>
<protein>
    <submittedName>
        <fullName evidence="1">Uncharacterized protein</fullName>
    </submittedName>
</protein>
<gene>
    <name evidence="1" type="ORF">EAIL5_2302</name>
</gene>
<name>E5B5M6_ERWAM</name>
<dbReference type="AlphaFoldDB" id="E5B5M6"/>
<sequence length="59" mass="7085">MRFGSKIITIERGMTVNQIAWKNGYNFNIITYINKMRDLIQHKRFGGNWKLHGEKCEFH</sequence>
<evidence type="ECO:0000313" key="1">
    <source>
        <dbReference type="EMBL" id="CBX81122.1"/>
    </source>
</evidence>